<feature type="signal peptide" evidence="1">
    <location>
        <begin position="1"/>
        <end position="21"/>
    </location>
</feature>
<proteinExistence type="predicted"/>
<feature type="chain" id="PRO_5038533544" description="Lipoprotein" evidence="1">
    <location>
        <begin position="22"/>
        <end position="143"/>
    </location>
</feature>
<organism evidence="2 3">
    <name type="scientific">Streptococcus equinus</name>
    <name type="common">Streptococcus bovis</name>
    <dbReference type="NCBI Taxonomy" id="1335"/>
    <lineage>
        <taxon>Bacteria</taxon>
        <taxon>Bacillati</taxon>
        <taxon>Bacillota</taxon>
        <taxon>Bacilli</taxon>
        <taxon>Lactobacillales</taxon>
        <taxon>Streptococcaceae</taxon>
        <taxon>Streptococcus</taxon>
    </lineage>
</organism>
<dbReference type="Proteomes" id="UP000214649">
    <property type="component" value="Unassembled WGS sequence"/>
</dbReference>
<name>A0A239R858_STREI</name>
<dbReference type="AlphaFoldDB" id="A0A239R858"/>
<dbReference type="EMBL" id="FZRA01000001">
    <property type="protein sequence ID" value="SNU06325.1"/>
    <property type="molecule type" value="Genomic_DNA"/>
</dbReference>
<evidence type="ECO:0000313" key="3">
    <source>
        <dbReference type="Proteomes" id="UP000214649"/>
    </source>
</evidence>
<sequence length="143" mass="16302">MKKIKFLLFVLLFGTLSGCSAVSETFSDIKTETNKTYQSEVSKMDIEATMPVEIGEEINLPDEFSGTLYVMFSKKNLAKALKADFYLNDAKMKTIDENSGDDFNVRYHKKTYFSAHKLSVKNIDKFKIESAWSDDVVLVLRSK</sequence>
<evidence type="ECO:0000256" key="1">
    <source>
        <dbReference type="SAM" id="SignalP"/>
    </source>
</evidence>
<gene>
    <name evidence="2" type="ORF">SAMN05216470_0291</name>
</gene>
<keyword evidence="1" id="KW-0732">Signal</keyword>
<accession>A0A239R858</accession>
<evidence type="ECO:0000313" key="2">
    <source>
        <dbReference type="EMBL" id="SNU06325.1"/>
    </source>
</evidence>
<evidence type="ECO:0008006" key="4">
    <source>
        <dbReference type="Google" id="ProtNLM"/>
    </source>
</evidence>
<dbReference type="PROSITE" id="PS51257">
    <property type="entry name" value="PROKAR_LIPOPROTEIN"/>
    <property type="match status" value="1"/>
</dbReference>
<reference evidence="2 3" key="1">
    <citation type="submission" date="2017-07" db="EMBL/GenBank/DDBJ databases">
        <authorList>
            <person name="Sun Z.S."/>
            <person name="Albrecht U."/>
            <person name="Echele G."/>
            <person name="Lee C.C."/>
        </authorList>
    </citation>
    <scope>NUCLEOTIDE SEQUENCE [LARGE SCALE GENOMIC DNA]</scope>
    <source>
        <strain evidence="2 3">AR3</strain>
    </source>
</reference>
<dbReference type="RefSeq" id="WP_094140094.1">
    <property type="nucleotide sequence ID" value="NZ_FZRA01000001.1"/>
</dbReference>
<protein>
    <recommendedName>
        <fullName evidence="4">Lipoprotein</fullName>
    </recommendedName>
</protein>